<organism evidence="2 3">
    <name type="scientific">Candidatus Acidifodinimicrobium mancum</name>
    <dbReference type="NCBI Taxonomy" id="2898728"/>
    <lineage>
        <taxon>Archaea</taxon>
        <taxon>Candidatus Parvarchaeota</taxon>
        <taxon>Candidatus Acidifodinimicrobiaceae</taxon>
        <taxon>Candidatus Acidifodinimicrobium</taxon>
    </lineage>
</organism>
<sequence length="274" mass="31517">MGFWAKKKAEKVYMGKDEKTMDRLLEMSEPFANYVSTNGMKFSYDPSDKQFKPSKDQSNYDALYIDPFSSDGLAHLLGEYRGIKEPKPDADKFEKVRYQVALDMAVSKTVSGDPNSELVSAVKKALSYPQNKPLDIIVSNRVYDLKSAKICDRLDFMFDRKETYSGREFNPYLLGVKKSNGEIDRLVEDTINGKTFERSGFSLYLPNADKRMDRYFPGPKPTTMYMRVPMLTDTPWYKLGLALENFLDSKISENAPMDSSTREEIVKYLYNNLQ</sequence>
<protein>
    <submittedName>
        <fullName evidence="2">Uncharacterized protein</fullName>
    </submittedName>
</protein>
<dbReference type="EMBL" id="JADFAR010000005">
    <property type="protein sequence ID" value="MBE5728314.1"/>
    <property type="molecule type" value="Genomic_DNA"/>
</dbReference>
<dbReference type="Proteomes" id="UP000718571">
    <property type="component" value="Unassembled WGS sequence"/>
</dbReference>
<dbReference type="AlphaFoldDB" id="A0A8T3UZR2"/>
<name>A0A8T3UZR2_9ARCH</name>
<gene>
    <name evidence="1" type="ORF">IHE50_00970</name>
    <name evidence="2" type="ORF">IHE51_00435</name>
</gene>
<reference evidence="3 4" key="1">
    <citation type="submission" date="2020-09" db="EMBL/GenBank/DDBJ databases">
        <title>Genomic characterization of a novel Parvarchaeota family in acid mine drainage sediments.</title>
        <authorList>
            <person name="Luo Z.-H."/>
        </authorList>
    </citation>
    <scope>NUCLEOTIDE SEQUENCE [LARGE SCALE GENOMIC DNA]</scope>
    <source>
        <strain evidence="2">MAS1_bins.189</strain>
        <strain evidence="1">TL1-5_bins.178</strain>
    </source>
</reference>
<accession>A0A8T3UZR2</accession>
<dbReference type="EMBL" id="JADFAQ010000015">
    <property type="protein sequence ID" value="MBE5727972.1"/>
    <property type="molecule type" value="Genomic_DNA"/>
</dbReference>
<evidence type="ECO:0000313" key="4">
    <source>
        <dbReference type="Proteomes" id="UP000763484"/>
    </source>
</evidence>
<evidence type="ECO:0000313" key="3">
    <source>
        <dbReference type="Proteomes" id="UP000718571"/>
    </source>
</evidence>
<evidence type="ECO:0000313" key="2">
    <source>
        <dbReference type="EMBL" id="MBE5728314.1"/>
    </source>
</evidence>
<dbReference type="Proteomes" id="UP000763484">
    <property type="component" value="Unassembled WGS sequence"/>
</dbReference>
<comment type="caution">
    <text evidence="2">The sequence shown here is derived from an EMBL/GenBank/DDBJ whole genome shotgun (WGS) entry which is preliminary data.</text>
</comment>
<evidence type="ECO:0000313" key="1">
    <source>
        <dbReference type="EMBL" id="MBE5727972.1"/>
    </source>
</evidence>
<proteinExistence type="predicted"/>